<organism evidence="2 3">
    <name type="scientific">Escherichia phage SRT8</name>
    <dbReference type="NCBI Taxonomy" id="2496545"/>
    <lineage>
        <taxon>Viruses</taxon>
        <taxon>Duplodnaviria</taxon>
        <taxon>Heunggongvirae</taxon>
        <taxon>Uroviricota</taxon>
        <taxon>Caudoviricetes</taxon>
        <taxon>Drexlerviridae</taxon>
        <taxon>Tunavirinae</taxon>
        <taxon>Sertoctavirus</taxon>
        <taxon>Sertoctavirus SRT8</taxon>
    </lineage>
</organism>
<dbReference type="RefSeq" id="YP_009615426.1">
    <property type="nucleotide sequence ID" value="NC_042043.1"/>
</dbReference>
<dbReference type="Pfam" id="PF24231">
    <property type="entry name" value="DUF7444"/>
    <property type="match status" value="1"/>
</dbReference>
<proteinExistence type="predicted"/>
<name>A0A2D1GPD9_9CAUD</name>
<evidence type="ECO:0000313" key="3">
    <source>
        <dbReference type="Proteomes" id="UP000228763"/>
    </source>
</evidence>
<dbReference type="KEGG" id="vg:40091888"/>
<sequence length="101" mass="11060">MAKETKKAKSEVTESGKVAIINAGVALIFIDGEKLMPGDEMEVSAELLKTSGIEYLFGQGALEIKDDRDATDEIRERMEARRKPDPTAGKSQKELEDGGEF</sequence>
<dbReference type="Proteomes" id="UP000228763">
    <property type="component" value="Segment"/>
</dbReference>
<feature type="region of interest" description="Disordered" evidence="1">
    <location>
        <begin position="67"/>
        <end position="101"/>
    </location>
</feature>
<evidence type="ECO:0000313" key="2">
    <source>
        <dbReference type="EMBL" id="ATN93801.1"/>
    </source>
</evidence>
<accession>A0A2D1GPD9</accession>
<evidence type="ECO:0000256" key="1">
    <source>
        <dbReference type="SAM" id="MobiDB-lite"/>
    </source>
</evidence>
<dbReference type="GeneID" id="40091888"/>
<dbReference type="EMBL" id="MF996376">
    <property type="protein sequence ID" value="ATN93801.1"/>
    <property type="molecule type" value="Genomic_DNA"/>
</dbReference>
<dbReference type="InterPro" id="IPR055867">
    <property type="entry name" value="DUF7444"/>
</dbReference>
<protein>
    <submittedName>
        <fullName evidence="2">Uncharacterized protein</fullName>
    </submittedName>
</protein>
<reference evidence="2 3" key="1">
    <citation type="submission" date="2017-09" db="EMBL/GenBank/DDBJ databases">
        <title>Complete genome sequence analysis of the novel Escherichia coli phage SRT8.</title>
        <authorList>
            <person name="Fan X."/>
            <person name="Zhao K."/>
            <person name="Song S."/>
            <person name="Zhao Z."/>
        </authorList>
    </citation>
    <scope>NUCLEOTIDE SEQUENCE [LARGE SCALE GENOMIC DNA]</scope>
</reference>
<keyword evidence="3" id="KW-1185">Reference proteome</keyword>